<protein>
    <submittedName>
        <fullName evidence="5">WEB family</fullName>
    </submittedName>
</protein>
<feature type="region of interest" description="Disordered" evidence="4">
    <location>
        <begin position="1"/>
        <end position="21"/>
    </location>
</feature>
<feature type="coiled-coil region" evidence="3">
    <location>
        <begin position="60"/>
        <end position="185"/>
    </location>
</feature>
<feature type="compositionally biased region" description="Basic and acidic residues" evidence="4">
    <location>
        <begin position="1"/>
        <end position="12"/>
    </location>
</feature>
<dbReference type="Proteomes" id="UP000237105">
    <property type="component" value="Unassembled WGS sequence"/>
</dbReference>
<dbReference type="STRING" id="3476.A0A2P5C9A7"/>
<reference evidence="6" key="1">
    <citation type="submission" date="2016-06" db="EMBL/GenBank/DDBJ databases">
        <title>Parallel loss of symbiosis genes in relatives of nitrogen-fixing non-legume Parasponia.</title>
        <authorList>
            <person name="Van Velzen R."/>
            <person name="Holmer R."/>
            <person name="Bu F."/>
            <person name="Rutten L."/>
            <person name="Van Zeijl A."/>
            <person name="Liu W."/>
            <person name="Santuari L."/>
            <person name="Cao Q."/>
            <person name="Sharma T."/>
            <person name="Shen D."/>
            <person name="Roswanjaya Y."/>
            <person name="Wardhani T."/>
            <person name="Kalhor M.S."/>
            <person name="Jansen J."/>
            <person name="Van den Hoogen J."/>
            <person name="Gungor B."/>
            <person name="Hartog M."/>
            <person name="Hontelez J."/>
            <person name="Verver J."/>
            <person name="Yang W.-C."/>
            <person name="Schijlen E."/>
            <person name="Repin R."/>
            <person name="Schilthuizen M."/>
            <person name="Schranz E."/>
            <person name="Heidstra R."/>
            <person name="Miyata K."/>
            <person name="Fedorova E."/>
            <person name="Kohlen W."/>
            <person name="Bisseling T."/>
            <person name="Smit S."/>
            <person name="Geurts R."/>
        </authorList>
    </citation>
    <scope>NUCLEOTIDE SEQUENCE [LARGE SCALE GENOMIC DNA]</scope>
    <source>
        <strain evidence="6">cv. WU1-14</strain>
    </source>
</reference>
<evidence type="ECO:0000256" key="2">
    <source>
        <dbReference type="ARBA" id="ARBA00023054"/>
    </source>
</evidence>
<dbReference type="PANTHER" id="PTHR32054:SF42">
    <property type="entry name" value="WEB FAMILY PROTEIN"/>
    <property type="match status" value="1"/>
</dbReference>
<evidence type="ECO:0000256" key="4">
    <source>
        <dbReference type="SAM" id="MobiDB-lite"/>
    </source>
</evidence>
<sequence length="555" mass="62161">MANICVRDHEKASGSPRTEVGEIDTRAPFQSVKAAVNLFGVVASPKGRPAIRKRLSSENILDKETELLLAQKELNRIKQKLESAETTKSRALSELERAQRTLQDLTTKLNAVNESKQSALAATEAIKERAKKLEVEKSKKATGIEAWKGELDQTRKEYVSTVAELDAAKQELTKIRQDFDAALEAKLVAFQQAGEAQRSAKANSEKASELSGQIAEMKTSIGQLRPASLQVQQELTKIVAERDASLKSYVTAKEDAEKKLESLKKEVDAEQTRNLEAKLEETNVEIEVLQEEMRKAHAVEMDNVRVVTTELNEATKSLQGVSEEESSLKSLMSSLKLELENVKKEMEMECLAANLNAEIQINKAETLLKPADLEEKELEVSDELSFKLKNLLEETESARREEEDMKKNAIKLKKEAEGFRVVTEETEKKLDVTQVEAEKVKAAEQKALDEVKVLNAENDAKMKLSVEEFQSLTRKVEESQNMAETKEAENEALVGEIKARKMEAERRMEANLKAIEEIKVATDVALRKAEMAESAKTVVEGELRRWHQEEQRGGS</sequence>
<dbReference type="GO" id="GO:0005829">
    <property type="term" value="C:cytosol"/>
    <property type="evidence" value="ECO:0007669"/>
    <property type="project" value="TreeGrafter"/>
</dbReference>
<gene>
    <name evidence="5" type="ORF">PanWU01x14_171900</name>
</gene>
<dbReference type="InterPro" id="IPR008545">
    <property type="entry name" value="Web"/>
</dbReference>
<evidence type="ECO:0000313" key="6">
    <source>
        <dbReference type="Proteomes" id="UP000237105"/>
    </source>
</evidence>
<feature type="coiled-coil region" evidence="3">
    <location>
        <begin position="381"/>
        <end position="496"/>
    </location>
</feature>
<dbReference type="EMBL" id="JXTB01000157">
    <property type="protein sequence ID" value="PON57642.1"/>
    <property type="molecule type" value="Genomic_DNA"/>
</dbReference>
<organism evidence="5 6">
    <name type="scientific">Parasponia andersonii</name>
    <name type="common">Sponia andersonii</name>
    <dbReference type="NCBI Taxonomy" id="3476"/>
    <lineage>
        <taxon>Eukaryota</taxon>
        <taxon>Viridiplantae</taxon>
        <taxon>Streptophyta</taxon>
        <taxon>Embryophyta</taxon>
        <taxon>Tracheophyta</taxon>
        <taxon>Spermatophyta</taxon>
        <taxon>Magnoliopsida</taxon>
        <taxon>eudicotyledons</taxon>
        <taxon>Gunneridae</taxon>
        <taxon>Pentapetalae</taxon>
        <taxon>rosids</taxon>
        <taxon>fabids</taxon>
        <taxon>Rosales</taxon>
        <taxon>Cannabaceae</taxon>
        <taxon>Parasponia</taxon>
    </lineage>
</organism>
<dbReference type="Pfam" id="PF05701">
    <property type="entry name" value="WEMBL"/>
    <property type="match status" value="1"/>
</dbReference>
<accession>A0A2P5C9A7</accession>
<evidence type="ECO:0000313" key="5">
    <source>
        <dbReference type="EMBL" id="PON57642.1"/>
    </source>
</evidence>
<dbReference type="AlphaFoldDB" id="A0A2P5C9A7"/>
<feature type="coiled-coil region" evidence="3">
    <location>
        <begin position="246"/>
        <end position="299"/>
    </location>
</feature>
<evidence type="ECO:0000256" key="1">
    <source>
        <dbReference type="ARBA" id="ARBA00005485"/>
    </source>
</evidence>
<dbReference type="OrthoDB" id="1933125at2759"/>
<proteinExistence type="inferred from homology"/>
<keyword evidence="6" id="KW-1185">Reference proteome</keyword>
<comment type="caution">
    <text evidence="5">The sequence shown here is derived from an EMBL/GenBank/DDBJ whole genome shotgun (WGS) entry which is preliminary data.</text>
</comment>
<dbReference type="GO" id="GO:0009904">
    <property type="term" value="P:chloroplast accumulation movement"/>
    <property type="evidence" value="ECO:0007669"/>
    <property type="project" value="TreeGrafter"/>
</dbReference>
<comment type="similarity">
    <text evidence="1">Belongs to the WEB family.</text>
</comment>
<evidence type="ECO:0000256" key="3">
    <source>
        <dbReference type="SAM" id="Coils"/>
    </source>
</evidence>
<dbReference type="PANTHER" id="PTHR32054">
    <property type="entry name" value="HEAVY CHAIN, PUTATIVE, EXPRESSED-RELATED-RELATED"/>
    <property type="match status" value="1"/>
</dbReference>
<dbReference type="GO" id="GO:0009903">
    <property type="term" value="P:chloroplast avoidance movement"/>
    <property type="evidence" value="ECO:0007669"/>
    <property type="project" value="TreeGrafter"/>
</dbReference>
<name>A0A2P5C9A7_PARAD</name>
<keyword evidence="2 3" id="KW-0175">Coiled coil</keyword>